<evidence type="ECO:0000313" key="8">
    <source>
        <dbReference type="EMBL" id="KAK3538136.1"/>
    </source>
</evidence>
<name>A0AAE0V762_9TELE</name>
<feature type="non-terminal residue" evidence="8">
    <location>
        <position position="914"/>
    </location>
</feature>
<keyword evidence="4 5" id="KW-0505">Motor protein</keyword>
<dbReference type="GO" id="GO:0007018">
    <property type="term" value="P:microtubule-based movement"/>
    <property type="evidence" value="ECO:0007669"/>
    <property type="project" value="InterPro"/>
</dbReference>
<dbReference type="GO" id="GO:0048731">
    <property type="term" value="P:system development"/>
    <property type="evidence" value="ECO:0007669"/>
    <property type="project" value="UniProtKB-ARBA"/>
</dbReference>
<gene>
    <name evidence="8" type="ORF">QTP70_031928</name>
</gene>
<dbReference type="SUPFAM" id="SSF49879">
    <property type="entry name" value="SMAD/FHA domain"/>
    <property type="match status" value="1"/>
</dbReference>
<comment type="similarity">
    <text evidence="5">Belongs to the TRAFAC class myosin-kinesin ATPase superfamily. Kinesin family.</text>
</comment>
<dbReference type="PANTHER" id="PTHR47117">
    <property type="entry name" value="STAR-RELATED LIPID TRANSFER PROTEIN 9"/>
    <property type="match status" value="1"/>
</dbReference>
<accession>A0AAE0V762</accession>
<keyword evidence="2 5" id="KW-0067">ATP-binding</keyword>
<feature type="binding site" evidence="5">
    <location>
        <begin position="90"/>
        <end position="97"/>
    </location>
    <ligand>
        <name>ATP</name>
        <dbReference type="ChEBI" id="CHEBI:30616"/>
    </ligand>
</feature>
<evidence type="ECO:0000256" key="6">
    <source>
        <dbReference type="SAM" id="Coils"/>
    </source>
</evidence>
<dbReference type="InterPro" id="IPR027417">
    <property type="entry name" value="P-loop_NTPase"/>
</dbReference>
<dbReference type="PRINTS" id="PR00380">
    <property type="entry name" value="KINESINHEAVY"/>
</dbReference>
<evidence type="ECO:0000256" key="3">
    <source>
        <dbReference type="ARBA" id="ARBA00023054"/>
    </source>
</evidence>
<dbReference type="GO" id="GO:0008017">
    <property type="term" value="F:microtubule binding"/>
    <property type="evidence" value="ECO:0007669"/>
    <property type="project" value="InterPro"/>
</dbReference>
<dbReference type="SUPFAM" id="SSF52540">
    <property type="entry name" value="P-loop containing nucleoside triphosphate hydrolases"/>
    <property type="match status" value="1"/>
</dbReference>
<protein>
    <recommendedName>
        <fullName evidence="7">Kinesin motor domain-containing protein</fullName>
    </recommendedName>
</protein>
<dbReference type="Gene3D" id="2.60.200.20">
    <property type="match status" value="1"/>
</dbReference>
<dbReference type="EMBL" id="JAUCMX010000008">
    <property type="protein sequence ID" value="KAK3538136.1"/>
    <property type="molecule type" value="Genomic_DNA"/>
</dbReference>
<proteinExistence type="inferred from homology"/>
<evidence type="ECO:0000313" key="9">
    <source>
        <dbReference type="Proteomes" id="UP001274896"/>
    </source>
</evidence>
<feature type="domain" description="Kinesin motor" evidence="7">
    <location>
        <begin position="1"/>
        <end position="335"/>
    </location>
</feature>
<feature type="non-terminal residue" evidence="8">
    <location>
        <position position="1"/>
    </location>
</feature>
<dbReference type="PROSITE" id="PS50067">
    <property type="entry name" value="KINESIN_MOTOR_2"/>
    <property type="match status" value="1"/>
</dbReference>
<dbReference type="SMART" id="SM00129">
    <property type="entry name" value="KISc"/>
    <property type="match status" value="1"/>
</dbReference>
<evidence type="ECO:0000256" key="2">
    <source>
        <dbReference type="ARBA" id="ARBA00022840"/>
    </source>
</evidence>
<sequence>RERDAGSRCIITMSSNSVSIEEPRGQHRRTFSFHCTFWSHSGFTKNSDGLFVPEEEGGRYADQACVFAGLGQGILNNALQGYNATLLAYGQTGSGKSYSMMGFGANKGLVPNLCHSVFTYITDTQDRCQCQVFFSMLEIYNEQVIDLLSRSSRSASGLRVREDQQRGFYVEGLRRVACDSAVQVEQLMEQGTRTRTTAATHLNANSSRSHMLIIIQLKQIFSKECITKQSNINLVDLAGSERQRSSGSEVDRLKEGTAINLSLTTLGNVISALAEVALGKKAVYIPYRDSVLTKLLQSALGGNSRTVMIATLSPADICYEESLSTLRYAERAKRIQNKAVVNEGPTERLVKELKAENAKLLLKLSKLDHNGRRSDQEMREWDVGSVDTSPRAISIRGLGIQERHATFSNQQRRVTITPVSGSKVTVNGAAISQTTELQHLDRVILGSNSTFLFMGFPSERVGDDWSRYDYDYFQSELAAAEGVHLHTLCHTPGQRSLQPKPSLLAAFYDYIRLMPMVTEANQMSQELNKGVEFKLEIKNLAMSDSKGHDLEKEIVVRVTNVQSKQVWLWSKAKFINRKFLMEEVYQQGASLSQDKDPFWDPVEPLHLGSAHLWLHSLAFRIAVDEQVEVVGPEGTEEAMLHARLVPCSPEGLPLGEDDILIDPTELLGKRLDFQLILDQCCGIRWVKESRTRGIQIGFQMFDCSEPLYTQAVWQCVNPQLDYSIQFTALNTSHTLLTYLQSNAVVLQLWGLQEGCSDMMSCLHGVRKTPENVLIDTADMEHTSVDSSVSDQCVCLRVLQEDLEELKNTNAALRRENDTLREQLNTRNGMACPRGRRGSLKSSCDAEFARALKVFYHGMTAVRAQLQRLCRHRPSVQRIPSVSLKPFSKHIKLEEADLQDLRFFVDEHTHVLREF</sequence>
<organism evidence="8 9">
    <name type="scientific">Hemibagrus guttatus</name>
    <dbReference type="NCBI Taxonomy" id="175788"/>
    <lineage>
        <taxon>Eukaryota</taxon>
        <taxon>Metazoa</taxon>
        <taxon>Chordata</taxon>
        <taxon>Craniata</taxon>
        <taxon>Vertebrata</taxon>
        <taxon>Euteleostomi</taxon>
        <taxon>Actinopterygii</taxon>
        <taxon>Neopterygii</taxon>
        <taxon>Teleostei</taxon>
        <taxon>Ostariophysi</taxon>
        <taxon>Siluriformes</taxon>
        <taxon>Bagridae</taxon>
        <taxon>Hemibagrus</taxon>
    </lineage>
</organism>
<keyword evidence="1 5" id="KW-0547">Nucleotide-binding</keyword>
<feature type="coiled-coil region" evidence="6">
    <location>
        <begin position="795"/>
        <end position="822"/>
    </location>
</feature>
<dbReference type="Proteomes" id="UP001274896">
    <property type="component" value="Unassembled WGS sequence"/>
</dbReference>
<dbReference type="GO" id="GO:0005524">
    <property type="term" value="F:ATP binding"/>
    <property type="evidence" value="ECO:0007669"/>
    <property type="project" value="UniProtKB-UniRule"/>
</dbReference>
<evidence type="ECO:0000256" key="4">
    <source>
        <dbReference type="ARBA" id="ARBA00023175"/>
    </source>
</evidence>
<evidence type="ECO:0000256" key="1">
    <source>
        <dbReference type="ARBA" id="ARBA00022741"/>
    </source>
</evidence>
<dbReference type="InterPro" id="IPR001752">
    <property type="entry name" value="Kinesin_motor_dom"/>
</dbReference>
<dbReference type="FunFam" id="3.40.850.10:FF:000063">
    <property type="entry name" value="Kinesin-like protein"/>
    <property type="match status" value="1"/>
</dbReference>
<keyword evidence="3 6" id="KW-0175">Coiled coil</keyword>
<dbReference type="GO" id="GO:0003777">
    <property type="term" value="F:microtubule motor activity"/>
    <property type="evidence" value="ECO:0007669"/>
    <property type="project" value="InterPro"/>
</dbReference>
<dbReference type="Pfam" id="PF00225">
    <property type="entry name" value="Kinesin"/>
    <property type="match status" value="1"/>
</dbReference>
<dbReference type="AlphaFoldDB" id="A0AAE0V762"/>
<evidence type="ECO:0000256" key="5">
    <source>
        <dbReference type="PROSITE-ProRule" id="PRU00283"/>
    </source>
</evidence>
<dbReference type="InterPro" id="IPR008984">
    <property type="entry name" value="SMAD_FHA_dom_sf"/>
</dbReference>
<keyword evidence="9" id="KW-1185">Reference proteome</keyword>
<reference evidence="8" key="1">
    <citation type="submission" date="2023-06" db="EMBL/GenBank/DDBJ databases">
        <title>Male Hemibagrus guttatus genome.</title>
        <authorList>
            <person name="Bian C."/>
        </authorList>
    </citation>
    <scope>NUCLEOTIDE SEQUENCE</scope>
    <source>
        <strain evidence="8">Male_cb2023</strain>
        <tissue evidence="8">Muscle</tissue>
    </source>
</reference>
<dbReference type="InterPro" id="IPR036961">
    <property type="entry name" value="Kinesin_motor_dom_sf"/>
</dbReference>
<evidence type="ECO:0000259" key="7">
    <source>
        <dbReference type="PROSITE" id="PS50067"/>
    </source>
</evidence>
<dbReference type="Gene3D" id="3.40.850.10">
    <property type="entry name" value="Kinesin motor domain"/>
    <property type="match status" value="1"/>
</dbReference>
<comment type="caution">
    <text evidence="8">The sequence shown here is derived from an EMBL/GenBank/DDBJ whole genome shotgun (WGS) entry which is preliminary data.</text>
</comment>